<sequence length="74" mass="7558">MELDSGERGGGYADGVLTAAVGSADQQPVGERAVECRIGHEGRVSAGGGGEDGEGCDGRRHGGDRELGWTSRGW</sequence>
<comment type="caution">
    <text evidence="3">The sequence shown here is derived from an EMBL/GenBank/DDBJ whole genome shotgun (WGS) entry which is preliminary data.</text>
</comment>
<evidence type="ECO:0000313" key="4">
    <source>
        <dbReference type="Proteomes" id="UP000636800"/>
    </source>
</evidence>
<gene>
    <name evidence="3" type="ORF">HPP92_017548</name>
    <name evidence="2" type="ORF">HPP92_018164</name>
</gene>
<feature type="region of interest" description="Disordered" evidence="1">
    <location>
        <begin position="41"/>
        <end position="74"/>
    </location>
</feature>
<accession>A0A835UPR2</accession>
<evidence type="ECO:0000313" key="5">
    <source>
        <dbReference type="Proteomes" id="UP000639772"/>
    </source>
</evidence>
<organism evidence="3 5">
    <name type="scientific">Vanilla planifolia</name>
    <name type="common">Vanilla</name>
    <dbReference type="NCBI Taxonomy" id="51239"/>
    <lineage>
        <taxon>Eukaryota</taxon>
        <taxon>Viridiplantae</taxon>
        <taxon>Streptophyta</taxon>
        <taxon>Embryophyta</taxon>
        <taxon>Tracheophyta</taxon>
        <taxon>Spermatophyta</taxon>
        <taxon>Magnoliopsida</taxon>
        <taxon>Liliopsida</taxon>
        <taxon>Asparagales</taxon>
        <taxon>Orchidaceae</taxon>
        <taxon>Vanilloideae</taxon>
        <taxon>Vanilleae</taxon>
        <taxon>Vanilla</taxon>
    </lineage>
</organism>
<reference evidence="4 5" key="1">
    <citation type="journal article" date="2020" name="Nat. Food">
        <title>A phased Vanilla planifolia genome enables genetic improvement of flavour and production.</title>
        <authorList>
            <person name="Hasing T."/>
            <person name="Tang H."/>
            <person name="Brym M."/>
            <person name="Khazi F."/>
            <person name="Huang T."/>
            <person name="Chambers A.H."/>
        </authorList>
    </citation>
    <scope>NUCLEOTIDE SEQUENCE [LARGE SCALE GENOMIC DNA]</scope>
    <source>
        <tissue evidence="3">Leaf</tissue>
    </source>
</reference>
<protein>
    <submittedName>
        <fullName evidence="3">Uncharacterized protein</fullName>
    </submittedName>
</protein>
<name>A0A835UPR2_VANPL</name>
<proteinExistence type="predicted"/>
<dbReference type="EMBL" id="JADCNM010000009">
    <property type="protein sequence ID" value="KAG0468220.1"/>
    <property type="molecule type" value="Genomic_DNA"/>
</dbReference>
<evidence type="ECO:0000313" key="3">
    <source>
        <dbReference type="EMBL" id="KAG0468220.1"/>
    </source>
</evidence>
<dbReference type="AlphaFoldDB" id="A0A835UPR2"/>
<feature type="compositionally biased region" description="Basic and acidic residues" evidence="1">
    <location>
        <begin position="56"/>
        <end position="67"/>
    </location>
</feature>
<dbReference type="Proteomes" id="UP000639772">
    <property type="component" value="Chromosome 9"/>
</dbReference>
<evidence type="ECO:0000313" key="2">
    <source>
        <dbReference type="EMBL" id="KAG0466584.1"/>
    </source>
</evidence>
<dbReference type="Proteomes" id="UP000636800">
    <property type="component" value="Unassembled WGS sequence"/>
</dbReference>
<keyword evidence="4" id="KW-1185">Reference proteome</keyword>
<dbReference type="EMBL" id="JADCNL010000009">
    <property type="protein sequence ID" value="KAG0466584.1"/>
    <property type="molecule type" value="Genomic_DNA"/>
</dbReference>
<evidence type="ECO:0000256" key="1">
    <source>
        <dbReference type="SAM" id="MobiDB-lite"/>
    </source>
</evidence>